<dbReference type="Proteomes" id="UP000217199">
    <property type="component" value="Unassembled WGS sequence"/>
</dbReference>
<dbReference type="GO" id="GO:0045490">
    <property type="term" value="P:pectin catabolic process"/>
    <property type="evidence" value="ECO:0007669"/>
    <property type="project" value="UniProtKB-UniPathway"/>
</dbReference>
<keyword evidence="6 11" id="KW-0732">Signal</keyword>
<comment type="similarity">
    <text evidence="3">Belongs to the pectinesterase family.</text>
</comment>
<keyword evidence="7" id="KW-0378">Hydrolase</keyword>
<dbReference type="InterPro" id="IPR000070">
    <property type="entry name" value="Pectinesterase_cat"/>
</dbReference>
<comment type="pathway">
    <text evidence="2">Glycan metabolism; pectin degradation; 2-dehydro-3-deoxy-D-gluconate from pectin: step 1/5.</text>
</comment>
<evidence type="ECO:0000256" key="11">
    <source>
        <dbReference type="SAM" id="SignalP"/>
    </source>
</evidence>
<accession>A0A286US89</accession>
<dbReference type="GO" id="GO:0042545">
    <property type="term" value="P:cell wall modification"/>
    <property type="evidence" value="ECO:0007669"/>
    <property type="project" value="InterPro"/>
</dbReference>
<dbReference type="PANTHER" id="PTHR31321">
    <property type="entry name" value="ACYL-COA THIOESTER HYDROLASE YBHC-RELATED"/>
    <property type="match status" value="1"/>
</dbReference>
<keyword evidence="8" id="KW-0063">Aspartyl esterase</keyword>
<dbReference type="GO" id="GO:0005576">
    <property type="term" value="C:extracellular region"/>
    <property type="evidence" value="ECO:0007669"/>
    <property type="project" value="UniProtKB-SubCell"/>
</dbReference>
<sequence>MNHLLLYVLLVPSFGLILEVLGASRTSPPSGSIVVNPSTTTSGQYKTLSSAIASLPDDSSSRSIFLYPGTYNEQVYIDQSGPVKIYGYTTDTSSYANNQVIIAHSASPATADSDDATGTLRVHSDNVALYNIDIRNDFGVTRTDGQAVALSQYGSKFGAYACRFLSYQDTLYANQGTQVYLESYIEGGVDFIFGRHGQAYFEGNTIASKGAGCITANGRQSDDSGIYLFEKNTLVAASDAFSNVTGKVFLGRPWGDYAKVVFKNTVINTELNKAIWSEWSSSNPMTDHILFAEYQSTGPGVSGASRPSFATILTQSEADQYTIASTVGSDYSSWVDTSYLS</sequence>
<feature type="signal peptide" evidence="11">
    <location>
        <begin position="1"/>
        <end position="22"/>
    </location>
</feature>
<evidence type="ECO:0000256" key="6">
    <source>
        <dbReference type="ARBA" id="ARBA00022729"/>
    </source>
</evidence>
<evidence type="ECO:0000313" key="13">
    <source>
        <dbReference type="EMBL" id="PAV22414.1"/>
    </source>
</evidence>
<organism evidence="13 14">
    <name type="scientific">Pyrrhoderma noxium</name>
    <dbReference type="NCBI Taxonomy" id="2282107"/>
    <lineage>
        <taxon>Eukaryota</taxon>
        <taxon>Fungi</taxon>
        <taxon>Dikarya</taxon>
        <taxon>Basidiomycota</taxon>
        <taxon>Agaricomycotina</taxon>
        <taxon>Agaricomycetes</taxon>
        <taxon>Hymenochaetales</taxon>
        <taxon>Hymenochaetaceae</taxon>
        <taxon>Pyrrhoderma</taxon>
    </lineage>
</organism>
<dbReference type="PANTHER" id="PTHR31321:SF57">
    <property type="entry name" value="PECTINESTERASE 53-RELATED"/>
    <property type="match status" value="1"/>
</dbReference>
<feature type="chain" id="PRO_5013709367" description="pectinesterase" evidence="11">
    <location>
        <begin position="23"/>
        <end position="341"/>
    </location>
</feature>
<keyword evidence="5" id="KW-0964">Secreted</keyword>
<dbReference type="GO" id="GO:0030599">
    <property type="term" value="F:pectinesterase activity"/>
    <property type="evidence" value="ECO:0007669"/>
    <property type="project" value="UniProtKB-EC"/>
</dbReference>
<gene>
    <name evidence="13" type="ORF">PNOK_0237100</name>
</gene>
<dbReference type="Gene3D" id="2.160.20.10">
    <property type="entry name" value="Single-stranded right-handed beta-helix, Pectin lyase-like"/>
    <property type="match status" value="1"/>
</dbReference>
<dbReference type="InterPro" id="IPR012334">
    <property type="entry name" value="Pectin_lyas_fold"/>
</dbReference>
<name>A0A286US89_9AGAM</name>
<evidence type="ECO:0000256" key="7">
    <source>
        <dbReference type="ARBA" id="ARBA00022801"/>
    </source>
</evidence>
<dbReference type="UniPathway" id="UPA00545">
    <property type="reaction ID" value="UER00823"/>
</dbReference>
<dbReference type="FunFam" id="2.160.20.10:FF:000014">
    <property type="entry name" value="Pectinesterase"/>
    <property type="match status" value="1"/>
</dbReference>
<dbReference type="EMBL" id="NBII01000002">
    <property type="protein sequence ID" value="PAV22414.1"/>
    <property type="molecule type" value="Genomic_DNA"/>
</dbReference>
<comment type="catalytic activity">
    <reaction evidence="10">
        <text>[(1-&gt;4)-alpha-D-galacturonosyl methyl ester](n) + n H2O = [(1-&gt;4)-alpha-D-galacturonosyl](n) + n methanol + n H(+)</text>
        <dbReference type="Rhea" id="RHEA:22380"/>
        <dbReference type="Rhea" id="RHEA-COMP:14570"/>
        <dbReference type="Rhea" id="RHEA-COMP:14573"/>
        <dbReference type="ChEBI" id="CHEBI:15377"/>
        <dbReference type="ChEBI" id="CHEBI:15378"/>
        <dbReference type="ChEBI" id="CHEBI:17790"/>
        <dbReference type="ChEBI" id="CHEBI:140522"/>
        <dbReference type="ChEBI" id="CHEBI:140523"/>
        <dbReference type="EC" id="3.1.1.11"/>
    </reaction>
</comment>
<evidence type="ECO:0000259" key="12">
    <source>
        <dbReference type="Pfam" id="PF01095"/>
    </source>
</evidence>
<dbReference type="OrthoDB" id="2019149at2759"/>
<reference evidence="13 14" key="1">
    <citation type="journal article" date="2017" name="Mol. Ecol.">
        <title>Comparative and population genomic landscape of Phellinus noxius: A hypervariable fungus causing root rot in trees.</title>
        <authorList>
            <person name="Chung C.L."/>
            <person name="Lee T.J."/>
            <person name="Akiba M."/>
            <person name="Lee H.H."/>
            <person name="Kuo T.H."/>
            <person name="Liu D."/>
            <person name="Ke H.M."/>
            <person name="Yokoi T."/>
            <person name="Roa M.B."/>
            <person name="Lu M.J."/>
            <person name="Chang Y.Y."/>
            <person name="Ann P.J."/>
            <person name="Tsai J.N."/>
            <person name="Chen C.Y."/>
            <person name="Tzean S.S."/>
            <person name="Ota Y."/>
            <person name="Hattori T."/>
            <person name="Sahashi N."/>
            <person name="Liou R.F."/>
            <person name="Kikuchi T."/>
            <person name="Tsai I.J."/>
        </authorList>
    </citation>
    <scope>NUCLEOTIDE SEQUENCE [LARGE SCALE GENOMIC DNA]</scope>
    <source>
        <strain evidence="13 14">FFPRI411160</strain>
    </source>
</reference>
<evidence type="ECO:0000256" key="8">
    <source>
        <dbReference type="ARBA" id="ARBA00023085"/>
    </source>
</evidence>
<evidence type="ECO:0000313" key="14">
    <source>
        <dbReference type="Proteomes" id="UP000217199"/>
    </source>
</evidence>
<keyword evidence="14" id="KW-1185">Reference proteome</keyword>
<comment type="subcellular location">
    <subcellularLocation>
        <location evidence="1">Secreted</location>
    </subcellularLocation>
</comment>
<evidence type="ECO:0000256" key="1">
    <source>
        <dbReference type="ARBA" id="ARBA00004613"/>
    </source>
</evidence>
<dbReference type="AlphaFoldDB" id="A0A286US89"/>
<dbReference type="SUPFAM" id="SSF51126">
    <property type="entry name" value="Pectin lyase-like"/>
    <property type="match status" value="1"/>
</dbReference>
<dbReference type="InterPro" id="IPR011050">
    <property type="entry name" value="Pectin_lyase_fold/virulence"/>
</dbReference>
<dbReference type="InParanoid" id="A0A286US89"/>
<evidence type="ECO:0000256" key="10">
    <source>
        <dbReference type="ARBA" id="ARBA00047928"/>
    </source>
</evidence>
<dbReference type="Pfam" id="PF01095">
    <property type="entry name" value="Pectinesterase"/>
    <property type="match status" value="1"/>
</dbReference>
<dbReference type="EC" id="3.1.1.11" evidence="4"/>
<comment type="caution">
    <text evidence="13">The sequence shown here is derived from an EMBL/GenBank/DDBJ whole genome shotgun (WGS) entry which is preliminary data.</text>
</comment>
<dbReference type="STRING" id="2282107.A0A286US89"/>
<evidence type="ECO:0000256" key="5">
    <source>
        <dbReference type="ARBA" id="ARBA00022525"/>
    </source>
</evidence>
<protein>
    <recommendedName>
        <fullName evidence="4">pectinesterase</fullName>
        <ecNumber evidence="4">3.1.1.11</ecNumber>
    </recommendedName>
    <alternativeName>
        <fullName evidence="9">Pectin methylesterase A</fullName>
    </alternativeName>
</protein>
<proteinExistence type="inferred from homology"/>
<evidence type="ECO:0000256" key="4">
    <source>
        <dbReference type="ARBA" id="ARBA00013229"/>
    </source>
</evidence>
<evidence type="ECO:0000256" key="3">
    <source>
        <dbReference type="ARBA" id="ARBA00008891"/>
    </source>
</evidence>
<evidence type="ECO:0000256" key="9">
    <source>
        <dbReference type="ARBA" id="ARBA00042203"/>
    </source>
</evidence>
<evidence type="ECO:0000256" key="2">
    <source>
        <dbReference type="ARBA" id="ARBA00005184"/>
    </source>
</evidence>
<feature type="domain" description="Pectinesterase catalytic" evidence="12">
    <location>
        <begin position="39"/>
        <end position="328"/>
    </location>
</feature>